<reference evidence="13 16" key="2">
    <citation type="submission" date="2018-06" db="EMBL/GenBank/DDBJ databases">
        <authorList>
            <consortium name="Pathogen Informatics"/>
            <person name="Doyle S."/>
        </authorList>
    </citation>
    <scope>NUCLEOTIDE SEQUENCE [LARGE SCALE GENOMIC DNA]</scope>
    <source>
        <strain evidence="13 16">NCTC12714</strain>
    </source>
</reference>
<feature type="binding site" evidence="10">
    <location>
        <position position="125"/>
    </location>
    <ligand>
        <name>substrate</name>
    </ligand>
</feature>
<dbReference type="SMART" id="SM00934">
    <property type="entry name" value="OMPdecase"/>
    <property type="match status" value="1"/>
</dbReference>
<dbReference type="GO" id="GO:0006207">
    <property type="term" value="P:'de novo' pyrimidine nucleobase biosynthetic process"/>
    <property type="evidence" value="ECO:0007669"/>
    <property type="project" value="InterPro"/>
</dbReference>
<evidence type="ECO:0000259" key="12">
    <source>
        <dbReference type="SMART" id="SM00934"/>
    </source>
</evidence>
<accession>A0A099TUY1</accession>
<dbReference type="InterPro" id="IPR014732">
    <property type="entry name" value="OMPdecase"/>
</dbReference>
<dbReference type="PANTHER" id="PTHR32119:SF2">
    <property type="entry name" value="OROTIDINE 5'-PHOSPHATE DECARBOXYLASE"/>
    <property type="match status" value="1"/>
</dbReference>
<dbReference type="GO" id="GO:0044205">
    <property type="term" value="P:'de novo' UMP biosynthetic process"/>
    <property type="evidence" value="ECO:0007669"/>
    <property type="project" value="UniProtKB-UniPathway"/>
</dbReference>
<evidence type="ECO:0000256" key="2">
    <source>
        <dbReference type="ARBA" id="ARBA00004861"/>
    </source>
</evidence>
<evidence type="ECO:0000313" key="15">
    <source>
        <dbReference type="Proteomes" id="UP000029922"/>
    </source>
</evidence>
<dbReference type="Proteomes" id="UP000029922">
    <property type="component" value="Unassembled WGS sequence"/>
</dbReference>
<dbReference type="Pfam" id="PF00215">
    <property type="entry name" value="OMPdecase"/>
    <property type="match status" value="1"/>
</dbReference>
<evidence type="ECO:0000256" key="9">
    <source>
        <dbReference type="PIRSR" id="PIRSR614732-1"/>
    </source>
</evidence>
<dbReference type="Proteomes" id="UP000255139">
    <property type="component" value="Unassembled WGS sequence"/>
</dbReference>
<evidence type="ECO:0000256" key="7">
    <source>
        <dbReference type="ARBA" id="ARBA00023239"/>
    </source>
</evidence>
<evidence type="ECO:0000256" key="3">
    <source>
        <dbReference type="ARBA" id="ARBA00012321"/>
    </source>
</evidence>
<dbReference type="GO" id="GO:0005829">
    <property type="term" value="C:cytosol"/>
    <property type="evidence" value="ECO:0007669"/>
    <property type="project" value="TreeGrafter"/>
</dbReference>
<evidence type="ECO:0000256" key="1">
    <source>
        <dbReference type="ARBA" id="ARBA00002356"/>
    </source>
</evidence>
<reference evidence="14 15" key="1">
    <citation type="journal article" date="2014" name="Genome Announc.">
        <title>Draft genome sequences of eight enterohepatic helicobacter species isolated from both laboratory and wild rodents.</title>
        <authorList>
            <person name="Sheh A."/>
            <person name="Shen Z."/>
            <person name="Fox J.G."/>
        </authorList>
    </citation>
    <scope>NUCLEOTIDE SEQUENCE [LARGE SCALE GENOMIC DNA]</scope>
    <source>
        <strain evidence="14 15">ST1</strain>
    </source>
</reference>
<dbReference type="EMBL" id="UGJE01000002">
    <property type="protein sequence ID" value="STQ87118.1"/>
    <property type="molecule type" value="Genomic_DNA"/>
</dbReference>
<dbReference type="RefSeq" id="WP_034559338.1">
    <property type="nucleotide sequence ID" value="NZ_FZML01000026.1"/>
</dbReference>
<comment type="function">
    <text evidence="1">Catalyzes the decarboxylation of orotidine 5'-monophosphate (OMP) to uridine 5'-monophosphate (UMP).</text>
</comment>
<dbReference type="NCBIfam" id="NF001273">
    <property type="entry name" value="PRK00230.1"/>
    <property type="match status" value="1"/>
</dbReference>
<evidence type="ECO:0000313" key="13">
    <source>
        <dbReference type="EMBL" id="STQ87118.1"/>
    </source>
</evidence>
<feature type="active site" description="For OMPdecase activity" evidence="9">
    <location>
        <position position="66"/>
    </location>
</feature>
<dbReference type="OrthoDB" id="9806203at2"/>
<comment type="catalytic activity">
    <reaction evidence="8 11">
        <text>orotidine 5'-phosphate + H(+) = UMP + CO2</text>
        <dbReference type="Rhea" id="RHEA:11596"/>
        <dbReference type="ChEBI" id="CHEBI:15378"/>
        <dbReference type="ChEBI" id="CHEBI:16526"/>
        <dbReference type="ChEBI" id="CHEBI:57538"/>
        <dbReference type="ChEBI" id="CHEBI:57865"/>
        <dbReference type="EC" id="4.1.1.23"/>
    </reaction>
</comment>
<keyword evidence="5 11" id="KW-0210">Decarboxylase</keyword>
<protein>
    <recommendedName>
        <fullName evidence="4 11">Orotidine 5'-phosphate decarboxylase</fullName>
        <ecNumber evidence="3 11">4.1.1.23</ecNumber>
    </recommendedName>
</protein>
<gene>
    <name evidence="13" type="primary">pyrF</name>
    <name evidence="14" type="ORF">LS73_008140</name>
    <name evidence="13" type="ORF">NCTC12714_01940</name>
</gene>
<dbReference type="SUPFAM" id="SSF51366">
    <property type="entry name" value="Ribulose-phoshate binding barrel"/>
    <property type="match status" value="1"/>
</dbReference>
<dbReference type="InterPro" id="IPR013785">
    <property type="entry name" value="Aldolase_TIM"/>
</dbReference>
<feature type="domain" description="Orotidine 5'-phosphate decarboxylase" evidence="12">
    <location>
        <begin position="2"/>
        <end position="231"/>
    </location>
</feature>
<feature type="active site" description="For OMPdecase activity" evidence="9">
    <location>
        <position position="71"/>
    </location>
</feature>
<feature type="binding site" evidence="10">
    <location>
        <position position="215"/>
    </location>
    <ligand>
        <name>substrate</name>
    </ligand>
</feature>
<dbReference type="EMBL" id="JRPD02000022">
    <property type="protein sequence ID" value="TLD98914.1"/>
    <property type="molecule type" value="Genomic_DNA"/>
</dbReference>
<dbReference type="NCBIfam" id="TIGR01740">
    <property type="entry name" value="pyrF"/>
    <property type="match status" value="1"/>
</dbReference>
<keyword evidence="6 11" id="KW-0665">Pyrimidine biosynthesis</keyword>
<dbReference type="GO" id="GO:0004590">
    <property type="term" value="F:orotidine-5'-phosphate decarboxylase activity"/>
    <property type="evidence" value="ECO:0007669"/>
    <property type="project" value="UniProtKB-EC"/>
</dbReference>
<dbReference type="InterPro" id="IPR011060">
    <property type="entry name" value="RibuloseP-bd_barrel"/>
</dbReference>
<feature type="binding site" evidence="10">
    <location>
        <position position="8"/>
    </location>
    <ligand>
        <name>substrate</name>
    </ligand>
</feature>
<evidence type="ECO:0000256" key="5">
    <source>
        <dbReference type="ARBA" id="ARBA00022793"/>
    </source>
</evidence>
<dbReference type="STRING" id="216.LS73_09220"/>
<evidence type="ECO:0000313" key="14">
    <source>
        <dbReference type="EMBL" id="TLD98914.1"/>
    </source>
</evidence>
<dbReference type="CDD" id="cd04725">
    <property type="entry name" value="OMP_decarboxylase_like"/>
    <property type="match status" value="1"/>
</dbReference>
<feature type="binding site" evidence="10">
    <location>
        <position position="184"/>
    </location>
    <ligand>
        <name>substrate</name>
    </ligand>
</feature>
<feature type="binding site" evidence="10">
    <location>
        <position position="216"/>
    </location>
    <ligand>
        <name>substrate</name>
    </ligand>
</feature>
<dbReference type="Gene3D" id="3.20.20.70">
    <property type="entry name" value="Aldolase class I"/>
    <property type="match status" value="1"/>
</dbReference>
<evidence type="ECO:0000256" key="8">
    <source>
        <dbReference type="ARBA" id="ARBA00049157"/>
    </source>
</evidence>
<dbReference type="InterPro" id="IPR018089">
    <property type="entry name" value="OMPdecase_AS"/>
</dbReference>
<name>A0A099TUY1_9HELI</name>
<comment type="similarity">
    <text evidence="11">Belongs to the OMP decarboxylase family.</text>
</comment>
<dbReference type="AlphaFoldDB" id="A0A099TUY1"/>
<keyword evidence="16" id="KW-1185">Reference proteome</keyword>
<dbReference type="InterPro" id="IPR001754">
    <property type="entry name" value="OMPdeCOase_dom"/>
</dbReference>
<dbReference type="UniPathway" id="UPA00070">
    <property type="reaction ID" value="UER00120"/>
</dbReference>
<evidence type="ECO:0000313" key="16">
    <source>
        <dbReference type="Proteomes" id="UP000255139"/>
    </source>
</evidence>
<feature type="binding site" evidence="10">
    <location>
        <position position="39"/>
    </location>
    <ligand>
        <name>substrate</name>
    </ligand>
</feature>
<evidence type="ECO:0000256" key="10">
    <source>
        <dbReference type="PIRSR" id="PIRSR614732-2"/>
    </source>
</evidence>
<organism evidence="13 16">
    <name type="scientific">Helicobacter muridarum</name>
    <dbReference type="NCBI Taxonomy" id="216"/>
    <lineage>
        <taxon>Bacteria</taxon>
        <taxon>Pseudomonadati</taxon>
        <taxon>Campylobacterota</taxon>
        <taxon>Epsilonproteobacteria</taxon>
        <taxon>Campylobacterales</taxon>
        <taxon>Helicobacteraceae</taxon>
        <taxon>Helicobacter</taxon>
    </lineage>
</organism>
<proteinExistence type="inferred from homology"/>
<feature type="binding site" evidence="10">
    <location>
        <position position="195"/>
    </location>
    <ligand>
        <name>substrate</name>
    </ligand>
</feature>
<evidence type="ECO:0000256" key="6">
    <source>
        <dbReference type="ARBA" id="ARBA00022975"/>
    </source>
</evidence>
<dbReference type="PROSITE" id="PS00156">
    <property type="entry name" value="OMPDECASE"/>
    <property type="match status" value="1"/>
</dbReference>
<comment type="pathway">
    <text evidence="2 11">Pyrimidine metabolism; UMP biosynthesis via de novo pathway; UMP from orotate: step 2/2.</text>
</comment>
<dbReference type="PANTHER" id="PTHR32119">
    <property type="entry name" value="OROTIDINE 5'-PHOSPHATE DECARBOXYLASE"/>
    <property type="match status" value="1"/>
</dbReference>
<feature type="active site" description="For OMPdecase activity" evidence="9">
    <location>
        <position position="68"/>
    </location>
</feature>
<dbReference type="EC" id="4.1.1.23" evidence="3 11"/>
<evidence type="ECO:0000256" key="4">
    <source>
        <dbReference type="ARBA" id="ARBA00021923"/>
    </source>
</evidence>
<keyword evidence="7 11" id="KW-0456">Lyase</keyword>
<evidence type="ECO:0000256" key="11">
    <source>
        <dbReference type="RuleBase" id="RU000512"/>
    </source>
</evidence>
<sequence length="239" mass="26878">MKLCVALDMPSKEDNIILVDDITTACKNLNISTKDIWLKIGLRSYIRDGRELLYALQDKSYRIFLDLKLYDIPNTMLDSIVECEKLDIDMLTIHASCGFKAMQAIANLLQEKESNMLIMAVSVLTSFDSNGFREVYSIEIKECVKNLAILTHKSGLSGLVCAIDEVSIIKNISPSLLTVTPGIRLESTTNPSDDQQRVATLQDAKMACSDFVVIGRPIYRANNRIYTLESILQKIYKDQ</sequence>